<evidence type="ECO:0000313" key="3">
    <source>
        <dbReference type="Proteomes" id="UP000822688"/>
    </source>
</evidence>
<reference evidence="2" key="1">
    <citation type="submission" date="2020-06" db="EMBL/GenBank/DDBJ databases">
        <title>WGS assembly of Ceratodon purpureus strain R40.</title>
        <authorList>
            <person name="Carey S.B."/>
            <person name="Jenkins J."/>
            <person name="Shu S."/>
            <person name="Lovell J.T."/>
            <person name="Sreedasyam A."/>
            <person name="Maumus F."/>
            <person name="Tiley G.P."/>
            <person name="Fernandez-Pozo N."/>
            <person name="Barry K."/>
            <person name="Chen C."/>
            <person name="Wang M."/>
            <person name="Lipzen A."/>
            <person name="Daum C."/>
            <person name="Saski C.A."/>
            <person name="Payton A.C."/>
            <person name="Mcbreen J.C."/>
            <person name="Conrad R.E."/>
            <person name="Kollar L.M."/>
            <person name="Olsson S."/>
            <person name="Huttunen S."/>
            <person name="Landis J.B."/>
            <person name="Wickett N.J."/>
            <person name="Johnson M.G."/>
            <person name="Rensing S.A."/>
            <person name="Grimwood J."/>
            <person name="Schmutz J."/>
            <person name="Mcdaniel S.F."/>
        </authorList>
    </citation>
    <scope>NUCLEOTIDE SEQUENCE</scope>
    <source>
        <strain evidence="2">R40</strain>
    </source>
</reference>
<name>A0A8T0HVM8_CERPU</name>
<dbReference type="AlphaFoldDB" id="A0A8T0HVM8"/>
<feature type="region of interest" description="Disordered" evidence="1">
    <location>
        <begin position="34"/>
        <end position="54"/>
    </location>
</feature>
<accession>A0A8T0HVM8</accession>
<gene>
    <name evidence="2" type="ORF">KC19_VG316800</name>
</gene>
<evidence type="ECO:0000256" key="1">
    <source>
        <dbReference type="SAM" id="MobiDB-lite"/>
    </source>
</evidence>
<keyword evidence="3" id="KW-1185">Reference proteome</keyword>
<comment type="caution">
    <text evidence="2">The sequence shown here is derived from an EMBL/GenBank/DDBJ whole genome shotgun (WGS) entry which is preliminary data.</text>
</comment>
<dbReference type="Proteomes" id="UP000822688">
    <property type="component" value="Chromosome V"/>
</dbReference>
<dbReference type="EMBL" id="CM026426">
    <property type="protein sequence ID" value="KAG0575084.1"/>
    <property type="molecule type" value="Genomic_DNA"/>
</dbReference>
<evidence type="ECO:0000313" key="2">
    <source>
        <dbReference type="EMBL" id="KAG0575084.1"/>
    </source>
</evidence>
<proteinExistence type="predicted"/>
<protein>
    <submittedName>
        <fullName evidence="2">Uncharacterized protein</fullName>
    </submittedName>
</protein>
<sequence length="134" mass="15513">MDTPNANTSTGLEAFRMSADTTLNHICRPPTPTTYYEISNDDPDYRRRSRDRRRSPYVHDVHLHGRGGTLLRNLTIIAWLMQSDRYQRSRHRAHKHRSLVVGVEGGVFGSPLRFWQPVSPHFHFGLRNGVLLTH</sequence>
<organism evidence="2 3">
    <name type="scientific">Ceratodon purpureus</name>
    <name type="common">Fire moss</name>
    <name type="synonym">Dicranum purpureum</name>
    <dbReference type="NCBI Taxonomy" id="3225"/>
    <lineage>
        <taxon>Eukaryota</taxon>
        <taxon>Viridiplantae</taxon>
        <taxon>Streptophyta</taxon>
        <taxon>Embryophyta</taxon>
        <taxon>Bryophyta</taxon>
        <taxon>Bryophytina</taxon>
        <taxon>Bryopsida</taxon>
        <taxon>Dicranidae</taxon>
        <taxon>Pseudoditrichales</taxon>
        <taxon>Ditrichaceae</taxon>
        <taxon>Ceratodon</taxon>
    </lineage>
</organism>